<reference evidence="2 3" key="1">
    <citation type="journal article" date="2019" name="Environ. Microbiol.">
        <title>At the nexus of three kingdoms: the genome of the mycorrhizal fungus Gigaspora margarita provides insights into plant, endobacterial and fungal interactions.</title>
        <authorList>
            <person name="Venice F."/>
            <person name="Ghignone S."/>
            <person name="Salvioli di Fossalunga A."/>
            <person name="Amselem J."/>
            <person name="Novero M."/>
            <person name="Xianan X."/>
            <person name="Sedzielewska Toro K."/>
            <person name="Morin E."/>
            <person name="Lipzen A."/>
            <person name="Grigoriev I.V."/>
            <person name="Henrissat B."/>
            <person name="Martin F.M."/>
            <person name="Bonfante P."/>
        </authorList>
    </citation>
    <scope>NUCLEOTIDE SEQUENCE [LARGE SCALE GENOMIC DNA]</scope>
    <source>
        <strain evidence="2 3">BEG34</strain>
    </source>
</reference>
<keyword evidence="1" id="KW-0547">Nucleotide-binding</keyword>
<feature type="binding site" evidence="1">
    <location>
        <position position="105"/>
    </location>
    <ligand>
        <name>ATP</name>
        <dbReference type="ChEBI" id="CHEBI:30616"/>
    </ligand>
</feature>
<dbReference type="OrthoDB" id="10261027at2759"/>
<organism evidence="2 3">
    <name type="scientific">Gigaspora margarita</name>
    <dbReference type="NCBI Taxonomy" id="4874"/>
    <lineage>
        <taxon>Eukaryota</taxon>
        <taxon>Fungi</taxon>
        <taxon>Fungi incertae sedis</taxon>
        <taxon>Mucoromycota</taxon>
        <taxon>Glomeromycotina</taxon>
        <taxon>Glomeromycetes</taxon>
        <taxon>Diversisporales</taxon>
        <taxon>Gigasporaceae</taxon>
        <taxon>Gigaspora</taxon>
    </lineage>
</organism>
<evidence type="ECO:0008006" key="4">
    <source>
        <dbReference type="Google" id="ProtNLM"/>
    </source>
</evidence>
<protein>
    <recommendedName>
        <fullName evidence="4">Protein kinase domain-containing protein</fullName>
    </recommendedName>
</protein>
<comment type="caution">
    <text evidence="2">The sequence shown here is derived from an EMBL/GenBank/DDBJ whole genome shotgun (WGS) entry which is preliminary data.</text>
</comment>
<evidence type="ECO:0000313" key="2">
    <source>
        <dbReference type="EMBL" id="KAF0555166.1"/>
    </source>
</evidence>
<dbReference type="EMBL" id="WTPW01000043">
    <property type="protein sequence ID" value="KAF0555166.1"/>
    <property type="molecule type" value="Genomic_DNA"/>
</dbReference>
<name>A0A8H4EU97_GIGMA</name>
<sequence length="129" mass="14904">MIKFYESEPVNYDKSDEDESEIVDYEALPCNSEDDENYANSLSITTSYLSNLTISEEWLKKAISEGHINYIEYNKFTNPIFIGIGGFGTVFKYDWRDIELTVALKCLKVDKSIDEKTIEDFINEVLLLC</sequence>
<proteinExistence type="predicted"/>
<dbReference type="GO" id="GO:0005524">
    <property type="term" value="F:ATP binding"/>
    <property type="evidence" value="ECO:0007669"/>
    <property type="project" value="UniProtKB-UniRule"/>
</dbReference>
<dbReference type="SUPFAM" id="SSF56112">
    <property type="entry name" value="Protein kinase-like (PK-like)"/>
    <property type="match status" value="1"/>
</dbReference>
<keyword evidence="3" id="KW-1185">Reference proteome</keyword>
<dbReference type="PROSITE" id="PS00107">
    <property type="entry name" value="PROTEIN_KINASE_ATP"/>
    <property type="match status" value="1"/>
</dbReference>
<dbReference type="Proteomes" id="UP000439903">
    <property type="component" value="Unassembled WGS sequence"/>
</dbReference>
<dbReference type="AlphaFoldDB" id="A0A8H4EU97"/>
<dbReference type="Gene3D" id="1.10.510.10">
    <property type="entry name" value="Transferase(Phosphotransferase) domain 1"/>
    <property type="match status" value="1"/>
</dbReference>
<accession>A0A8H4EU97</accession>
<keyword evidence="1" id="KW-0067">ATP-binding</keyword>
<dbReference type="InterPro" id="IPR017441">
    <property type="entry name" value="Protein_kinase_ATP_BS"/>
</dbReference>
<dbReference type="InterPro" id="IPR011009">
    <property type="entry name" value="Kinase-like_dom_sf"/>
</dbReference>
<evidence type="ECO:0000256" key="1">
    <source>
        <dbReference type="PROSITE-ProRule" id="PRU10141"/>
    </source>
</evidence>
<gene>
    <name evidence="2" type="ORF">F8M41_017931</name>
</gene>
<evidence type="ECO:0000313" key="3">
    <source>
        <dbReference type="Proteomes" id="UP000439903"/>
    </source>
</evidence>